<dbReference type="EC" id="2.7.13.3" evidence="2"/>
<feature type="transmembrane region" description="Helical" evidence="10">
    <location>
        <begin position="87"/>
        <end position="105"/>
    </location>
</feature>
<proteinExistence type="predicted"/>
<dbReference type="Pfam" id="PF02518">
    <property type="entry name" value="HATPase_c"/>
    <property type="match status" value="1"/>
</dbReference>
<evidence type="ECO:0000313" key="13">
    <source>
        <dbReference type="Proteomes" id="UP000477311"/>
    </source>
</evidence>
<comment type="caution">
    <text evidence="12">The sequence shown here is derived from an EMBL/GenBank/DDBJ whole genome shotgun (WGS) entry which is preliminary data.</text>
</comment>
<keyword evidence="13" id="KW-1185">Reference proteome</keyword>
<dbReference type="InterPro" id="IPR003661">
    <property type="entry name" value="HisK_dim/P_dom"/>
</dbReference>
<dbReference type="Pfam" id="PF00512">
    <property type="entry name" value="HisKA"/>
    <property type="match status" value="1"/>
</dbReference>
<evidence type="ECO:0000256" key="3">
    <source>
        <dbReference type="ARBA" id="ARBA00022553"/>
    </source>
</evidence>
<dbReference type="InterPro" id="IPR004358">
    <property type="entry name" value="Sig_transdc_His_kin-like_C"/>
</dbReference>
<keyword evidence="5" id="KW-0547">Nucleotide-binding</keyword>
<dbReference type="SUPFAM" id="SSF55874">
    <property type="entry name" value="ATPase domain of HSP90 chaperone/DNA topoisomerase II/histidine kinase"/>
    <property type="match status" value="1"/>
</dbReference>
<dbReference type="SMART" id="SM00388">
    <property type="entry name" value="HisKA"/>
    <property type="match status" value="1"/>
</dbReference>
<evidence type="ECO:0000256" key="8">
    <source>
        <dbReference type="ARBA" id="ARBA00023012"/>
    </source>
</evidence>
<feature type="transmembrane region" description="Helical" evidence="10">
    <location>
        <begin position="136"/>
        <end position="157"/>
    </location>
</feature>
<dbReference type="EMBL" id="JAAKYA010000053">
    <property type="protein sequence ID" value="NGO39478.1"/>
    <property type="molecule type" value="Genomic_DNA"/>
</dbReference>
<dbReference type="InterPro" id="IPR003594">
    <property type="entry name" value="HATPase_dom"/>
</dbReference>
<keyword evidence="4" id="KW-0808">Transferase</keyword>
<feature type="transmembrane region" description="Helical" evidence="10">
    <location>
        <begin position="57"/>
        <end position="75"/>
    </location>
</feature>
<dbReference type="SMART" id="SM00387">
    <property type="entry name" value="HATPase_c"/>
    <property type="match status" value="1"/>
</dbReference>
<dbReference type="PROSITE" id="PS50109">
    <property type="entry name" value="HIS_KIN"/>
    <property type="match status" value="1"/>
</dbReference>
<keyword evidence="10" id="KW-0812">Transmembrane</keyword>
<dbReference type="CDD" id="cd00082">
    <property type="entry name" value="HisKA"/>
    <property type="match status" value="1"/>
</dbReference>
<evidence type="ECO:0000256" key="2">
    <source>
        <dbReference type="ARBA" id="ARBA00012438"/>
    </source>
</evidence>
<dbReference type="Gene3D" id="3.30.565.10">
    <property type="entry name" value="Histidine kinase-like ATPase, C-terminal domain"/>
    <property type="match status" value="1"/>
</dbReference>
<keyword evidence="10" id="KW-1133">Transmembrane helix</keyword>
<evidence type="ECO:0000256" key="4">
    <source>
        <dbReference type="ARBA" id="ARBA00022679"/>
    </source>
</evidence>
<name>A0A6M1RHD9_9BACT</name>
<evidence type="ECO:0000256" key="5">
    <source>
        <dbReference type="ARBA" id="ARBA00022741"/>
    </source>
</evidence>
<reference evidence="12 13" key="1">
    <citation type="submission" date="2020-02" db="EMBL/GenBank/DDBJ databases">
        <title>Draft genome sequence of Limisphaera ngatamarikiensis NGM72.4T, a thermophilic Verrucomicrobia grouped in subdivision 3.</title>
        <authorList>
            <person name="Carere C.R."/>
            <person name="Steen J."/>
            <person name="Hugenholtz P."/>
            <person name="Stott M.B."/>
        </authorList>
    </citation>
    <scope>NUCLEOTIDE SEQUENCE [LARGE SCALE GENOMIC DNA]</scope>
    <source>
        <strain evidence="12 13">NGM72.4</strain>
    </source>
</reference>
<evidence type="ECO:0000256" key="7">
    <source>
        <dbReference type="ARBA" id="ARBA00022840"/>
    </source>
</evidence>
<dbReference type="PANTHER" id="PTHR43065:SF10">
    <property type="entry name" value="PEROXIDE STRESS-ACTIVATED HISTIDINE KINASE MAK3"/>
    <property type="match status" value="1"/>
</dbReference>
<keyword evidence="6" id="KW-0418">Kinase</keyword>
<keyword evidence="9" id="KW-0175">Coiled coil</keyword>
<accession>A0A6M1RHD9</accession>
<dbReference type="InterPro" id="IPR036890">
    <property type="entry name" value="HATPase_C_sf"/>
</dbReference>
<evidence type="ECO:0000256" key="1">
    <source>
        <dbReference type="ARBA" id="ARBA00000085"/>
    </source>
</evidence>
<dbReference type="RefSeq" id="WP_165107513.1">
    <property type="nucleotide sequence ID" value="NZ_JAAKYA010000053.1"/>
</dbReference>
<dbReference type="InterPro" id="IPR005467">
    <property type="entry name" value="His_kinase_dom"/>
</dbReference>
<keyword evidence="7" id="KW-0067">ATP-binding</keyword>
<evidence type="ECO:0000259" key="11">
    <source>
        <dbReference type="PROSITE" id="PS50109"/>
    </source>
</evidence>
<keyword evidence="3" id="KW-0597">Phosphoprotein</keyword>
<feature type="transmembrane region" description="Helical" evidence="10">
    <location>
        <begin position="163"/>
        <end position="185"/>
    </location>
</feature>
<feature type="domain" description="Histidine kinase" evidence="11">
    <location>
        <begin position="235"/>
        <end position="453"/>
    </location>
</feature>
<dbReference type="AlphaFoldDB" id="A0A6M1RHD9"/>
<dbReference type="SUPFAM" id="SSF47384">
    <property type="entry name" value="Homodimeric domain of signal transducing histidine kinase"/>
    <property type="match status" value="1"/>
</dbReference>
<feature type="transmembrane region" description="Helical" evidence="10">
    <location>
        <begin position="111"/>
        <end position="129"/>
    </location>
</feature>
<dbReference type="GO" id="GO:0005524">
    <property type="term" value="F:ATP binding"/>
    <property type="evidence" value="ECO:0007669"/>
    <property type="project" value="UniProtKB-KW"/>
</dbReference>
<dbReference type="Gene3D" id="1.10.287.130">
    <property type="match status" value="1"/>
</dbReference>
<feature type="transmembrane region" description="Helical" evidence="10">
    <location>
        <begin position="31"/>
        <end position="51"/>
    </location>
</feature>
<dbReference type="PRINTS" id="PR00344">
    <property type="entry name" value="BCTRLSENSOR"/>
</dbReference>
<evidence type="ECO:0000313" key="12">
    <source>
        <dbReference type="EMBL" id="NGO39478.1"/>
    </source>
</evidence>
<feature type="coiled-coil region" evidence="9">
    <location>
        <begin position="196"/>
        <end position="226"/>
    </location>
</feature>
<dbReference type="Proteomes" id="UP000477311">
    <property type="component" value="Unassembled WGS sequence"/>
</dbReference>
<keyword evidence="8" id="KW-0902">Two-component regulatory system</keyword>
<protein>
    <recommendedName>
        <fullName evidence="2">histidine kinase</fullName>
        <ecNumber evidence="2">2.7.13.3</ecNumber>
    </recommendedName>
</protein>
<evidence type="ECO:0000256" key="10">
    <source>
        <dbReference type="SAM" id="Phobius"/>
    </source>
</evidence>
<comment type="catalytic activity">
    <reaction evidence="1">
        <text>ATP + protein L-histidine = ADP + protein N-phospho-L-histidine.</text>
        <dbReference type="EC" id="2.7.13.3"/>
    </reaction>
</comment>
<dbReference type="InterPro" id="IPR036097">
    <property type="entry name" value="HisK_dim/P_sf"/>
</dbReference>
<evidence type="ECO:0000256" key="6">
    <source>
        <dbReference type="ARBA" id="ARBA00022777"/>
    </source>
</evidence>
<keyword evidence="10" id="KW-0472">Membrane</keyword>
<evidence type="ECO:0000256" key="9">
    <source>
        <dbReference type="SAM" id="Coils"/>
    </source>
</evidence>
<sequence>MRGTKGIWQSAAFKAAYEEHEQANRVSTGKVAALLVAILMPFGWSLDWAVYPERVAFFGWLRLACSLLALGIWFLLRHPWGARHHRILGLVTAWLPAFFICWMIYDREGPASPYYAGLNLILLAISVVVRWDTVESATAVGAVLSMYLVTCLLHTPASRLNGLFLANCIFMVETGIIVVVGNHFFNRLRRREFANQYELAQSKRELEQAIARLQEAEAQLIQQEKMASLGVLSAGIIHEINNPLNFAATNLYALRKRLGGVAPEQRKVMEEIIADVEDGLSRVRDIVSDLRTFTHPEAEGLEAVDVAEVVQAALRYLSGERPDAVRVEVEIPEGLAVRGSRNKLVHVLVNLVENSLDALRQKEFREEVPTVRIRGWQEAGRVMLEVWDNGPGIAPEHQRRVFDPFFTTKDVGQGMGLGLSICYRLLQECGASIRVESEPGRFCRFVLEFPLPAPQAGNDTRSVP</sequence>
<dbReference type="PANTHER" id="PTHR43065">
    <property type="entry name" value="SENSOR HISTIDINE KINASE"/>
    <property type="match status" value="1"/>
</dbReference>
<organism evidence="12 13">
    <name type="scientific">Limisphaera ngatamarikiensis</name>
    <dbReference type="NCBI Taxonomy" id="1324935"/>
    <lineage>
        <taxon>Bacteria</taxon>
        <taxon>Pseudomonadati</taxon>
        <taxon>Verrucomicrobiota</taxon>
        <taxon>Verrucomicrobiia</taxon>
        <taxon>Limisphaerales</taxon>
        <taxon>Limisphaeraceae</taxon>
        <taxon>Limisphaera</taxon>
    </lineage>
</organism>
<dbReference type="GO" id="GO:0000155">
    <property type="term" value="F:phosphorelay sensor kinase activity"/>
    <property type="evidence" value="ECO:0007669"/>
    <property type="project" value="InterPro"/>
</dbReference>
<gene>
    <name evidence="12" type="ORF">G4L39_08730</name>
</gene>